<dbReference type="PANTHER" id="PTHR16515">
    <property type="entry name" value="PR DOMAIN ZINC FINGER PROTEIN"/>
    <property type="match status" value="1"/>
</dbReference>
<feature type="domain" description="C2H2-type" evidence="9">
    <location>
        <begin position="287"/>
        <end position="314"/>
    </location>
</feature>
<accession>A0A2B7XXZ1</accession>
<keyword evidence="11" id="KW-1185">Reference proteome</keyword>
<feature type="region of interest" description="Disordered" evidence="8">
    <location>
        <begin position="9"/>
        <end position="42"/>
    </location>
</feature>
<dbReference type="GO" id="GO:0005634">
    <property type="term" value="C:nucleus"/>
    <property type="evidence" value="ECO:0007669"/>
    <property type="project" value="UniProtKB-SubCell"/>
</dbReference>
<evidence type="ECO:0000256" key="2">
    <source>
        <dbReference type="ARBA" id="ARBA00022723"/>
    </source>
</evidence>
<dbReference type="Proteomes" id="UP000224634">
    <property type="component" value="Unassembled WGS sequence"/>
</dbReference>
<feature type="domain" description="C2H2-type" evidence="9">
    <location>
        <begin position="315"/>
        <end position="345"/>
    </location>
</feature>
<comment type="caution">
    <text evidence="10">The sequence shown here is derived from an EMBL/GenBank/DDBJ whole genome shotgun (WGS) entry which is preliminary data.</text>
</comment>
<dbReference type="Gene3D" id="3.30.160.60">
    <property type="entry name" value="Classic Zinc Finger"/>
    <property type="match status" value="2"/>
</dbReference>
<dbReference type="OrthoDB" id="6077919at2759"/>
<evidence type="ECO:0000256" key="7">
    <source>
        <dbReference type="PROSITE-ProRule" id="PRU00042"/>
    </source>
</evidence>
<evidence type="ECO:0000259" key="9">
    <source>
        <dbReference type="PROSITE" id="PS50157"/>
    </source>
</evidence>
<dbReference type="PROSITE" id="PS00028">
    <property type="entry name" value="ZINC_FINGER_C2H2_1"/>
    <property type="match status" value="2"/>
</dbReference>
<dbReference type="Pfam" id="PF00096">
    <property type="entry name" value="zf-C2H2"/>
    <property type="match status" value="2"/>
</dbReference>
<keyword evidence="6" id="KW-0539">Nucleus</keyword>
<dbReference type="SMART" id="SM00355">
    <property type="entry name" value="ZnF_C2H2"/>
    <property type="match status" value="2"/>
</dbReference>
<evidence type="ECO:0000256" key="8">
    <source>
        <dbReference type="SAM" id="MobiDB-lite"/>
    </source>
</evidence>
<dbReference type="GO" id="GO:0010468">
    <property type="term" value="P:regulation of gene expression"/>
    <property type="evidence" value="ECO:0007669"/>
    <property type="project" value="TreeGrafter"/>
</dbReference>
<feature type="region of interest" description="Disordered" evidence="8">
    <location>
        <begin position="112"/>
        <end position="164"/>
    </location>
</feature>
<dbReference type="InterPro" id="IPR013087">
    <property type="entry name" value="Znf_C2H2_type"/>
</dbReference>
<dbReference type="AlphaFoldDB" id="A0A2B7XXZ1"/>
<dbReference type="FunFam" id="3.30.160.60:FF:000176">
    <property type="entry name" value="zinc finger protein 70"/>
    <property type="match status" value="1"/>
</dbReference>
<dbReference type="STRING" id="1447883.A0A2B7XXZ1"/>
<dbReference type="InterPro" id="IPR036236">
    <property type="entry name" value="Znf_C2H2_sf"/>
</dbReference>
<keyword evidence="2" id="KW-0479">Metal-binding</keyword>
<evidence type="ECO:0000313" key="10">
    <source>
        <dbReference type="EMBL" id="PGH13347.1"/>
    </source>
</evidence>
<organism evidence="10 11">
    <name type="scientific">Polytolypa hystricis (strain UAMH7299)</name>
    <dbReference type="NCBI Taxonomy" id="1447883"/>
    <lineage>
        <taxon>Eukaryota</taxon>
        <taxon>Fungi</taxon>
        <taxon>Dikarya</taxon>
        <taxon>Ascomycota</taxon>
        <taxon>Pezizomycotina</taxon>
        <taxon>Eurotiomycetes</taxon>
        <taxon>Eurotiomycetidae</taxon>
        <taxon>Onygenales</taxon>
        <taxon>Onygenales incertae sedis</taxon>
        <taxon>Polytolypa</taxon>
    </lineage>
</organism>
<gene>
    <name evidence="10" type="ORF">AJ80_06339</name>
</gene>
<dbReference type="SUPFAM" id="SSF57667">
    <property type="entry name" value="beta-beta-alpha zinc fingers"/>
    <property type="match status" value="1"/>
</dbReference>
<evidence type="ECO:0000313" key="11">
    <source>
        <dbReference type="Proteomes" id="UP000224634"/>
    </source>
</evidence>
<dbReference type="PANTHER" id="PTHR16515:SF49">
    <property type="entry name" value="GASTRULA ZINC FINGER PROTEIN XLCGF49.1-LIKE-RELATED"/>
    <property type="match status" value="1"/>
</dbReference>
<feature type="compositionally biased region" description="Polar residues" evidence="8">
    <location>
        <begin position="207"/>
        <end position="216"/>
    </location>
</feature>
<evidence type="ECO:0000256" key="4">
    <source>
        <dbReference type="ARBA" id="ARBA00022771"/>
    </source>
</evidence>
<evidence type="ECO:0000256" key="6">
    <source>
        <dbReference type="ARBA" id="ARBA00023242"/>
    </source>
</evidence>
<evidence type="ECO:0000256" key="5">
    <source>
        <dbReference type="ARBA" id="ARBA00022833"/>
    </source>
</evidence>
<keyword evidence="3" id="KW-0677">Repeat</keyword>
<keyword evidence="5" id="KW-0862">Zinc</keyword>
<comment type="subcellular location">
    <subcellularLocation>
        <location evidence="1">Nucleus</location>
    </subcellularLocation>
</comment>
<dbReference type="PROSITE" id="PS50157">
    <property type="entry name" value="ZINC_FINGER_C2H2_2"/>
    <property type="match status" value="2"/>
</dbReference>
<evidence type="ECO:0000256" key="3">
    <source>
        <dbReference type="ARBA" id="ARBA00022737"/>
    </source>
</evidence>
<proteinExistence type="predicted"/>
<dbReference type="GO" id="GO:0008270">
    <property type="term" value="F:zinc ion binding"/>
    <property type="evidence" value="ECO:0007669"/>
    <property type="project" value="UniProtKB-KW"/>
</dbReference>
<name>A0A2B7XXZ1_POLH7</name>
<feature type="compositionally biased region" description="Low complexity" evidence="8">
    <location>
        <begin position="148"/>
        <end position="161"/>
    </location>
</feature>
<sequence>MNLAQLVCNTSSDTFRSSSPSYTQSSSISRNKRQAPPLELPPLSTVNLYLDRRASAISKSPQAPLSPPEEPTKYSLPPISSLLQTADNISHIHVAKRQRPNPLPHSDLGRCSPSYGQNKGPIQREKVILPPTPPLRPGSVFDGKRHSPSSSSAHSPISVASLTNNGYTGNTEASLHRKISLESLPPHSSRSSISQISPVSLPDRPHTSSSSATSGPFISPVEPPTNSLDFYRRKSHLPFPQISDPMSPGTQPLSHLIVSLGSPAWQQHHHYFPPSNASPYPQNHDRYICRTCHKAFSRPSSLRIHSHSHTGEKPFRCPQAGCGKAFSVRSNMKRHERGCHTSKATQSAMVN</sequence>
<feature type="compositionally biased region" description="Low complexity" evidence="8">
    <location>
        <begin position="10"/>
        <end position="29"/>
    </location>
</feature>
<keyword evidence="4 7" id="KW-0863">Zinc-finger</keyword>
<protein>
    <recommendedName>
        <fullName evidence="9">C2H2-type domain-containing protein</fullName>
    </recommendedName>
</protein>
<dbReference type="EMBL" id="PDNA01000105">
    <property type="protein sequence ID" value="PGH13347.1"/>
    <property type="molecule type" value="Genomic_DNA"/>
</dbReference>
<feature type="region of interest" description="Disordered" evidence="8">
    <location>
        <begin position="183"/>
        <end position="231"/>
    </location>
</feature>
<feature type="compositionally biased region" description="Low complexity" evidence="8">
    <location>
        <begin position="183"/>
        <end position="202"/>
    </location>
</feature>
<reference evidence="10 11" key="1">
    <citation type="submission" date="2017-10" db="EMBL/GenBank/DDBJ databases">
        <title>Comparative genomics in systemic dimorphic fungi from Ajellomycetaceae.</title>
        <authorList>
            <person name="Munoz J.F."/>
            <person name="Mcewen J.G."/>
            <person name="Clay O.K."/>
            <person name="Cuomo C.A."/>
        </authorList>
    </citation>
    <scope>NUCLEOTIDE SEQUENCE [LARGE SCALE GENOMIC DNA]</scope>
    <source>
        <strain evidence="10 11">UAMH7299</strain>
    </source>
</reference>
<dbReference type="InterPro" id="IPR050331">
    <property type="entry name" value="Zinc_finger"/>
</dbReference>
<evidence type="ECO:0000256" key="1">
    <source>
        <dbReference type="ARBA" id="ARBA00004123"/>
    </source>
</evidence>